<name>A0A1B9FVM8_9TREE</name>
<keyword evidence="4" id="KW-1185">Reference proteome</keyword>
<dbReference type="PANTHER" id="PTHR30543">
    <property type="entry name" value="CHROMATE REDUCTASE"/>
    <property type="match status" value="1"/>
</dbReference>
<dbReference type="RefSeq" id="XP_019043871.1">
    <property type="nucleotide sequence ID" value="XM_019193748.1"/>
</dbReference>
<dbReference type="GO" id="GO:0016491">
    <property type="term" value="F:oxidoreductase activity"/>
    <property type="evidence" value="ECO:0007669"/>
    <property type="project" value="InterPro"/>
</dbReference>
<protein>
    <recommendedName>
        <fullName evidence="1">NADPH-dependent FMN reductase-like domain-containing protein</fullName>
    </recommendedName>
</protein>
<reference evidence="2" key="3">
    <citation type="submission" date="2014-01" db="EMBL/GenBank/DDBJ databases">
        <title>Evolution of pathogenesis and genome organization in the Tremellales.</title>
        <authorList>
            <person name="Cuomo C."/>
            <person name="Litvintseva A."/>
            <person name="Heitman J."/>
            <person name="Chen Y."/>
            <person name="Sun S."/>
            <person name="Springer D."/>
            <person name="Dromer F."/>
            <person name="Young S."/>
            <person name="Zeng Q."/>
            <person name="Chapman S."/>
            <person name="Gujja S."/>
            <person name="Saif S."/>
            <person name="Birren B."/>
        </authorList>
    </citation>
    <scope>NUCLEOTIDE SEQUENCE</scope>
    <source>
        <strain evidence="2">CBS 10118</strain>
    </source>
</reference>
<dbReference type="VEuPathDB" id="FungiDB:I302_07142"/>
<evidence type="ECO:0000313" key="2">
    <source>
        <dbReference type="EMBL" id="OCF22801.1"/>
    </source>
</evidence>
<dbReference type="InterPro" id="IPR029039">
    <property type="entry name" value="Flavoprotein-like_sf"/>
</dbReference>
<dbReference type="EMBL" id="CP144547">
    <property type="protein sequence ID" value="WVW86434.1"/>
    <property type="molecule type" value="Genomic_DNA"/>
</dbReference>
<dbReference type="EMBL" id="KI894024">
    <property type="protein sequence ID" value="OCF22801.1"/>
    <property type="molecule type" value="Genomic_DNA"/>
</dbReference>
<evidence type="ECO:0000313" key="4">
    <source>
        <dbReference type="Proteomes" id="UP000092730"/>
    </source>
</evidence>
<reference evidence="3" key="4">
    <citation type="submission" date="2024-02" db="EMBL/GenBank/DDBJ databases">
        <title>Comparative genomics of Cryptococcus and Kwoniella reveals pathogenesis evolution and contrasting modes of karyotype evolution via chromosome fusion or intercentromeric recombination.</title>
        <authorList>
            <person name="Coelho M.A."/>
            <person name="David-Palma M."/>
            <person name="Shea T."/>
            <person name="Bowers K."/>
            <person name="McGinley-Smith S."/>
            <person name="Mohammad A.W."/>
            <person name="Gnirke A."/>
            <person name="Yurkov A.M."/>
            <person name="Nowrousian M."/>
            <person name="Sun S."/>
            <person name="Cuomo C.A."/>
            <person name="Heitman J."/>
        </authorList>
    </citation>
    <scope>NUCLEOTIDE SEQUENCE</scope>
    <source>
        <strain evidence="3">CBS 10118</strain>
    </source>
</reference>
<dbReference type="AlphaFoldDB" id="A0A1B9FVM8"/>
<proteinExistence type="predicted"/>
<accession>A0A1B9FVM8</accession>
<dbReference type="SUPFAM" id="SSF52218">
    <property type="entry name" value="Flavoproteins"/>
    <property type="match status" value="1"/>
</dbReference>
<reference evidence="3" key="2">
    <citation type="submission" date="2013-07" db="EMBL/GenBank/DDBJ databases">
        <authorList>
            <consortium name="The Broad Institute Genome Sequencing Platform"/>
            <person name="Cuomo C."/>
            <person name="Litvintseva A."/>
            <person name="Chen Y."/>
            <person name="Heitman J."/>
            <person name="Sun S."/>
            <person name="Springer D."/>
            <person name="Dromer F."/>
            <person name="Young S.K."/>
            <person name="Zeng Q."/>
            <person name="Gargeya S."/>
            <person name="Fitzgerald M."/>
            <person name="Abouelleil A."/>
            <person name="Alvarado L."/>
            <person name="Berlin A.M."/>
            <person name="Chapman S.B."/>
            <person name="Dewar J."/>
            <person name="Goldberg J."/>
            <person name="Griggs A."/>
            <person name="Gujja S."/>
            <person name="Hansen M."/>
            <person name="Howarth C."/>
            <person name="Imamovic A."/>
            <person name="Larimer J."/>
            <person name="McCowan C."/>
            <person name="Murphy C."/>
            <person name="Pearson M."/>
            <person name="Priest M."/>
            <person name="Roberts A."/>
            <person name="Saif S."/>
            <person name="Shea T."/>
            <person name="Sykes S."/>
            <person name="Wortman J."/>
            <person name="Nusbaum C."/>
            <person name="Birren B."/>
        </authorList>
    </citation>
    <scope>NUCLEOTIDE SEQUENCE</scope>
    <source>
        <strain evidence="3">CBS 10118</strain>
    </source>
</reference>
<dbReference type="OrthoDB" id="68575at2759"/>
<dbReference type="InterPro" id="IPR050712">
    <property type="entry name" value="NAD(P)H-dep_reductase"/>
</dbReference>
<dbReference type="GO" id="GO:0005829">
    <property type="term" value="C:cytosol"/>
    <property type="evidence" value="ECO:0007669"/>
    <property type="project" value="TreeGrafter"/>
</dbReference>
<dbReference type="KEGG" id="kbi:30211541"/>
<dbReference type="Pfam" id="PF03358">
    <property type="entry name" value="FMN_red"/>
    <property type="match status" value="1"/>
</dbReference>
<dbReference type="Proteomes" id="UP000092730">
    <property type="component" value="Chromosome 7"/>
</dbReference>
<dbReference type="PANTHER" id="PTHR30543:SF21">
    <property type="entry name" value="NAD(P)H-DEPENDENT FMN REDUCTASE LOT6"/>
    <property type="match status" value="1"/>
</dbReference>
<feature type="domain" description="NADPH-dependent FMN reductase-like" evidence="1">
    <location>
        <begin position="4"/>
        <end position="152"/>
    </location>
</feature>
<dbReference type="InterPro" id="IPR005025">
    <property type="entry name" value="FMN_Rdtase-like_dom"/>
</dbReference>
<dbReference type="GeneID" id="30211541"/>
<dbReference type="GO" id="GO:0010181">
    <property type="term" value="F:FMN binding"/>
    <property type="evidence" value="ECO:0007669"/>
    <property type="project" value="TreeGrafter"/>
</dbReference>
<evidence type="ECO:0000313" key="3">
    <source>
        <dbReference type="EMBL" id="WVW86434.1"/>
    </source>
</evidence>
<dbReference type="Gene3D" id="3.40.50.360">
    <property type="match status" value="1"/>
</dbReference>
<sequence length="200" mass="21830">MPFKLGIILGSTRPHSNTQGVSRYILNLLSTHPDLTIEIIHLSTSPGHPLPFDLGDTVPQAHPPSSLPDAYADPMIRQWSSTVMGWDGVMIVTPQYNWGYPAILKNAFDHLYHEWSGKPVGIVTLGGHGGGKCLDGLKVVLGGGLKMDIIEGNVQVMIPRDLIVGEGRIRGDEGWLEDYREGLEGLIHELVDARRKLAGV</sequence>
<reference evidence="2" key="1">
    <citation type="submission" date="2013-07" db="EMBL/GenBank/DDBJ databases">
        <title>The Genome Sequence of Cryptococcus bestiolae CBS10118.</title>
        <authorList>
            <consortium name="The Broad Institute Genome Sequencing Platform"/>
            <person name="Cuomo C."/>
            <person name="Litvintseva A."/>
            <person name="Chen Y."/>
            <person name="Heitman J."/>
            <person name="Sun S."/>
            <person name="Springer D."/>
            <person name="Dromer F."/>
            <person name="Young S.K."/>
            <person name="Zeng Q."/>
            <person name="Gargeya S."/>
            <person name="Fitzgerald M."/>
            <person name="Abouelleil A."/>
            <person name="Alvarado L."/>
            <person name="Berlin A.M."/>
            <person name="Chapman S.B."/>
            <person name="Dewar J."/>
            <person name="Goldberg J."/>
            <person name="Griggs A."/>
            <person name="Gujja S."/>
            <person name="Hansen M."/>
            <person name="Howarth C."/>
            <person name="Imamovic A."/>
            <person name="Larimer J."/>
            <person name="McCowan C."/>
            <person name="Murphy C."/>
            <person name="Pearson M."/>
            <person name="Priest M."/>
            <person name="Roberts A."/>
            <person name="Saif S."/>
            <person name="Shea T."/>
            <person name="Sykes S."/>
            <person name="Wortman J."/>
            <person name="Nusbaum C."/>
            <person name="Birren B."/>
        </authorList>
    </citation>
    <scope>NUCLEOTIDE SEQUENCE [LARGE SCALE GENOMIC DNA]</scope>
    <source>
        <strain evidence="2">CBS 10118</strain>
    </source>
</reference>
<evidence type="ECO:0000259" key="1">
    <source>
        <dbReference type="Pfam" id="PF03358"/>
    </source>
</evidence>
<organism evidence="2">
    <name type="scientific">Kwoniella bestiolae CBS 10118</name>
    <dbReference type="NCBI Taxonomy" id="1296100"/>
    <lineage>
        <taxon>Eukaryota</taxon>
        <taxon>Fungi</taxon>
        <taxon>Dikarya</taxon>
        <taxon>Basidiomycota</taxon>
        <taxon>Agaricomycotina</taxon>
        <taxon>Tremellomycetes</taxon>
        <taxon>Tremellales</taxon>
        <taxon>Cryptococcaceae</taxon>
        <taxon>Kwoniella</taxon>
    </lineage>
</organism>
<dbReference type="STRING" id="1296100.A0A1B9FVM8"/>
<gene>
    <name evidence="2" type="ORF">I302_07142</name>
    <name evidence="3" type="ORF">I302_108482</name>
</gene>